<keyword evidence="2 4" id="KW-0479">Metal-binding</keyword>
<dbReference type="InterPro" id="IPR005950">
    <property type="entry name" value="ModA"/>
</dbReference>
<dbReference type="PIRSF" id="PIRSF004846">
    <property type="entry name" value="ModA"/>
    <property type="match status" value="1"/>
</dbReference>
<dbReference type="Proteomes" id="UP000578819">
    <property type="component" value="Unassembled WGS sequence"/>
</dbReference>
<reference evidence="5 6" key="1">
    <citation type="submission" date="2020-08" db="EMBL/GenBank/DDBJ databases">
        <title>Sequencing the genomes of 1000 actinobacteria strains.</title>
        <authorList>
            <person name="Klenk H.-P."/>
        </authorList>
    </citation>
    <scope>NUCLEOTIDE SEQUENCE [LARGE SCALE GENOMIC DNA]</scope>
    <source>
        <strain evidence="5 6">DSM 45886</strain>
    </source>
</reference>
<dbReference type="GO" id="GO:0030973">
    <property type="term" value="F:molybdate ion binding"/>
    <property type="evidence" value="ECO:0007669"/>
    <property type="project" value="TreeGrafter"/>
</dbReference>
<dbReference type="SUPFAM" id="SSF53850">
    <property type="entry name" value="Periplasmic binding protein-like II"/>
    <property type="match status" value="1"/>
</dbReference>
<dbReference type="Gene3D" id="3.40.190.10">
    <property type="entry name" value="Periplasmic binding protein-like II"/>
    <property type="match status" value="2"/>
</dbReference>
<evidence type="ECO:0000256" key="2">
    <source>
        <dbReference type="ARBA" id="ARBA00022723"/>
    </source>
</evidence>
<feature type="binding site" evidence="4">
    <location>
        <position position="95"/>
    </location>
    <ligand>
        <name>molybdate</name>
        <dbReference type="ChEBI" id="CHEBI:36264"/>
    </ligand>
</feature>
<keyword evidence="4" id="KW-0500">Molybdenum</keyword>
<evidence type="ECO:0000256" key="3">
    <source>
        <dbReference type="ARBA" id="ARBA00022729"/>
    </source>
</evidence>
<gene>
    <name evidence="5" type="ORF">FHR38_004564</name>
</gene>
<dbReference type="RefSeq" id="WP_184536544.1">
    <property type="nucleotide sequence ID" value="NZ_JACHJW010000001.1"/>
</dbReference>
<dbReference type="GO" id="GO:0046872">
    <property type="term" value="F:metal ion binding"/>
    <property type="evidence" value="ECO:0007669"/>
    <property type="project" value="UniProtKB-KW"/>
</dbReference>
<feature type="binding site" evidence="4">
    <location>
        <position position="67"/>
    </location>
    <ligand>
        <name>molybdate</name>
        <dbReference type="ChEBI" id="CHEBI:36264"/>
    </ligand>
</feature>
<protein>
    <submittedName>
        <fullName evidence="5">Molybdate transport system substrate-binding protein</fullName>
    </submittedName>
</protein>
<dbReference type="GO" id="GO:0015689">
    <property type="term" value="P:molybdate ion transport"/>
    <property type="evidence" value="ECO:0007669"/>
    <property type="project" value="InterPro"/>
</dbReference>
<accession>A0A7W7SU11</accession>
<keyword evidence="6" id="KW-1185">Reference proteome</keyword>
<feature type="binding site" evidence="4">
    <location>
        <position position="216"/>
    </location>
    <ligand>
        <name>molybdate</name>
        <dbReference type="ChEBI" id="CHEBI:36264"/>
    </ligand>
</feature>
<dbReference type="PANTHER" id="PTHR30632:SF0">
    <property type="entry name" value="SULFATE-BINDING PROTEIN"/>
    <property type="match status" value="1"/>
</dbReference>
<dbReference type="InterPro" id="IPR050682">
    <property type="entry name" value="ModA/WtpA"/>
</dbReference>
<evidence type="ECO:0000313" key="6">
    <source>
        <dbReference type="Proteomes" id="UP000578819"/>
    </source>
</evidence>
<dbReference type="CDD" id="cd13538">
    <property type="entry name" value="PBP2_ModA_like_1"/>
    <property type="match status" value="1"/>
</dbReference>
<evidence type="ECO:0000313" key="5">
    <source>
        <dbReference type="EMBL" id="MBB4960831.1"/>
    </source>
</evidence>
<keyword evidence="3" id="KW-0732">Signal</keyword>
<name>A0A7W7SU11_9ACTN</name>
<sequence>MSRRHRAGWSSAPARRFGRRSAWIGAALTLVLAGAAGCTSSDRGDAGHAGGDPGQPTGTVTVLAAASLTETFTRIGTNFEAAHPGVRVVFSFAGSSQLASQINSGAPADVFAAASPATMKTVTEVARDIDQPRVFARNQLVIAVPAGNPAQVTGLRDLSRPGLKVALCAPQVPCGAAARTALDTAGVALTPVTLERDVKAALTKVRLGEVDAALVYRTDARAAAGQVEGIEFAESAVTVNDYPIVALPGAPNPTGAAAFVAYVLSEPARTVLTEAGFQPA</sequence>
<comment type="caution">
    <text evidence="5">The sequence shown here is derived from an EMBL/GenBank/DDBJ whole genome shotgun (WGS) entry which is preliminary data.</text>
</comment>
<proteinExistence type="inferred from homology"/>
<comment type="similarity">
    <text evidence="1">Belongs to the bacterial solute-binding protein ModA family.</text>
</comment>
<evidence type="ECO:0000256" key="4">
    <source>
        <dbReference type="PIRSR" id="PIRSR004846-1"/>
    </source>
</evidence>
<feature type="binding site" evidence="4">
    <location>
        <position position="198"/>
    </location>
    <ligand>
        <name>molybdate</name>
        <dbReference type="ChEBI" id="CHEBI:36264"/>
    </ligand>
</feature>
<dbReference type="NCBIfam" id="TIGR01256">
    <property type="entry name" value="modA"/>
    <property type="match status" value="1"/>
</dbReference>
<dbReference type="PANTHER" id="PTHR30632">
    <property type="entry name" value="MOLYBDATE-BINDING PERIPLASMIC PROTEIN"/>
    <property type="match status" value="1"/>
</dbReference>
<dbReference type="Pfam" id="PF13531">
    <property type="entry name" value="SBP_bac_11"/>
    <property type="match status" value="1"/>
</dbReference>
<dbReference type="EMBL" id="JACHJW010000001">
    <property type="protein sequence ID" value="MBB4960831.1"/>
    <property type="molecule type" value="Genomic_DNA"/>
</dbReference>
<organism evidence="5 6">
    <name type="scientific">Micromonospora polyrhachis</name>
    <dbReference type="NCBI Taxonomy" id="1282883"/>
    <lineage>
        <taxon>Bacteria</taxon>
        <taxon>Bacillati</taxon>
        <taxon>Actinomycetota</taxon>
        <taxon>Actinomycetes</taxon>
        <taxon>Micromonosporales</taxon>
        <taxon>Micromonosporaceae</taxon>
        <taxon>Micromonospora</taxon>
    </lineage>
</organism>
<evidence type="ECO:0000256" key="1">
    <source>
        <dbReference type="ARBA" id="ARBA00009175"/>
    </source>
</evidence>
<dbReference type="AlphaFoldDB" id="A0A7W7SU11"/>